<evidence type="ECO:0000256" key="1">
    <source>
        <dbReference type="ARBA" id="ARBA00004123"/>
    </source>
</evidence>
<dbReference type="InterPro" id="IPR004827">
    <property type="entry name" value="bZIP"/>
</dbReference>
<dbReference type="CDD" id="cd14687">
    <property type="entry name" value="bZIP_ATF2"/>
    <property type="match status" value="1"/>
</dbReference>
<gene>
    <name evidence="7" type="ORF">HYALB_00005202</name>
</gene>
<accession>A0A9N9LTI8</accession>
<dbReference type="GO" id="GO:0003700">
    <property type="term" value="F:DNA-binding transcription factor activity"/>
    <property type="evidence" value="ECO:0007669"/>
    <property type="project" value="InterPro"/>
</dbReference>
<dbReference type="InterPro" id="IPR051027">
    <property type="entry name" value="bZIP_transcription_factors"/>
</dbReference>
<dbReference type="GO" id="GO:0005634">
    <property type="term" value="C:nucleus"/>
    <property type="evidence" value="ECO:0007669"/>
    <property type="project" value="UniProtKB-SubCell"/>
</dbReference>
<evidence type="ECO:0000256" key="4">
    <source>
        <dbReference type="ARBA" id="ARBA00023242"/>
    </source>
</evidence>
<comment type="caution">
    <text evidence="7">The sequence shown here is derived from an EMBL/GenBank/DDBJ whole genome shotgun (WGS) entry which is preliminary data.</text>
</comment>
<dbReference type="EMBL" id="CAJVRM010000285">
    <property type="protein sequence ID" value="CAG8978865.1"/>
    <property type="molecule type" value="Genomic_DNA"/>
</dbReference>
<evidence type="ECO:0000313" key="8">
    <source>
        <dbReference type="Proteomes" id="UP000701801"/>
    </source>
</evidence>
<protein>
    <recommendedName>
        <fullName evidence="6">BZIP domain-containing protein</fullName>
    </recommendedName>
</protein>
<comment type="subcellular location">
    <subcellularLocation>
        <location evidence="1">Nucleus</location>
    </subcellularLocation>
</comment>
<dbReference type="OrthoDB" id="3525388at2759"/>
<evidence type="ECO:0000259" key="6">
    <source>
        <dbReference type="PROSITE" id="PS50217"/>
    </source>
</evidence>
<dbReference type="AlphaFoldDB" id="A0A9N9LTI8"/>
<evidence type="ECO:0000313" key="7">
    <source>
        <dbReference type="EMBL" id="CAG8978865.1"/>
    </source>
</evidence>
<feature type="compositionally biased region" description="Polar residues" evidence="5">
    <location>
        <begin position="168"/>
        <end position="187"/>
    </location>
</feature>
<keyword evidence="4" id="KW-0539">Nucleus</keyword>
<dbReference type="Proteomes" id="UP000701801">
    <property type="component" value="Unassembled WGS sequence"/>
</dbReference>
<evidence type="ECO:0000256" key="2">
    <source>
        <dbReference type="ARBA" id="ARBA00023015"/>
    </source>
</evidence>
<keyword evidence="8" id="KW-1185">Reference proteome</keyword>
<evidence type="ECO:0000256" key="5">
    <source>
        <dbReference type="SAM" id="MobiDB-lite"/>
    </source>
</evidence>
<dbReference type="SUPFAM" id="SSF57959">
    <property type="entry name" value="Leucine zipper domain"/>
    <property type="match status" value="1"/>
</dbReference>
<proteinExistence type="predicted"/>
<dbReference type="PANTHER" id="PTHR19304">
    <property type="entry name" value="CYCLIC-AMP RESPONSE ELEMENT BINDING PROTEIN"/>
    <property type="match status" value="1"/>
</dbReference>
<feature type="compositionally biased region" description="Basic residues" evidence="5">
    <location>
        <begin position="209"/>
        <end position="225"/>
    </location>
</feature>
<feature type="compositionally biased region" description="Polar residues" evidence="5">
    <location>
        <begin position="38"/>
        <end position="47"/>
    </location>
</feature>
<evidence type="ECO:0000256" key="3">
    <source>
        <dbReference type="ARBA" id="ARBA00023163"/>
    </source>
</evidence>
<name>A0A9N9LTI8_9HELO</name>
<sequence length="339" mass="38107">MDSLPTPGTAFLTSLLDFGEDTEKNLHSNNLEAPLDLIQQQSPPTSETKNRSEKSTGNVEAAPAQDYSLFQQEIERRFSHARESARVPKESKALTQDQIISTIDNATSYVTKLETQTEIPLPLYPQNDFDFGMPFSLPLVSPVGPAIPDTSLDFETMFPHPLEGTGFEHQSQFSPEATQQVSKSPTEANKKRSLPVEFPGDSALPSTPKKAKGALKKYGKPRARRALSESQMKQKRESFLERNRVAAMKCRSKRKDVVQQLHDDMRLRSEQNAELRIMHKGLIDEVESLKDMLGKCRDTQNIDVDVDDNEKMAETEDISDKEKTAFMDVLIKEGPRRLG</sequence>
<feature type="region of interest" description="Disordered" evidence="5">
    <location>
        <begin position="23"/>
        <end position="65"/>
    </location>
</feature>
<dbReference type="PROSITE" id="PS50217">
    <property type="entry name" value="BZIP"/>
    <property type="match status" value="1"/>
</dbReference>
<keyword evidence="2" id="KW-0805">Transcription regulation</keyword>
<dbReference type="Gene3D" id="1.20.5.170">
    <property type="match status" value="1"/>
</dbReference>
<dbReference type="Pfam" id="PF00170">
    <property type="entry name" value="bZIP_1"/>
    <property type="match status" value="1"/>
</dbReference>
<keyword evidence="3" id="KW-0804">Transcription</keyword>
<reference evidence="7" key="1">
    <citation type="submission" date="2021-07" db="EMBL/GenBank/DDBJ databases">
        <authorList>
            <person name="Durling M."/>
        </authorList>
    </citation>
    <scope>NUCLEOTIDE SEQUENCE</scope>
</reference>
<feature type="region of interest" description="Disordered" evidence="5">
    <location>
        <begin position="159"/>
        <end position="237"/>
    </location>
</feature>
<dbReference type="SMART" id="SM00338">
    <property type="entry name" value="BRLZ"/>
    <property type="match status" value="1"/>
</dbReference>
<organism evidence="7 8">
    <name type="scientific">Hymenoscyphus albidus</name>
    <dbReference type="NCBI Taxonomy" id="595503"/>
    <lineage>
        <taxon>Eukaryota</taxon>
        <taxon>Fungi</taxon>
        <taxon>Dikarya</taxon>
        <taxon>Ascomycota</taxon>
        <taxon>Pezizomycotina</taxon>
        <taxon>Leotiomycetes</taxon>
        <taxon>Helotiales</taxon>
        <taxon>Helotiaceae</taxon>
        <taxon>Hymenoscyphus</taxon>
    </lineage>
</organism>
<feature type="domain" description="BZIP" evidence="6">
    <location>
        <begin position="233"/>
        <end position="293"/>
    </location>
</feature>
<dbReference type="InterPro" id="IPR046347">
    <property type="entry name" value="bZIP_sf"/>
</dbReference>